<evidence type="ECO:0000313" key="3">
    <source>
        <dbReference type="Proteomes" id="UP000216498"/>
    </source>
</evidence>
<organism evidence="2 3">
    <name type="scientific">Virgibacillus indicus</name>
    <dbReference type="NCBI Taxonomy" id="2024554"/>
    <lineage>
        <taxon>Bacteria</taxon>
        <taxon>Bacillati</taxon>
        <taxon>Bacillota</taxon>
        <taxon>Bacilli</taxon>
        <taxon>Bacillales</taxon>
        <taxon>Bacillaceae</taxon>
        <taxon>Virgibacillus</taxon>
    </lineage>
</organism>
<sequence length="106" mass="12098">MEKRSIKEAMEFNEDRFSKVDVFKTKNGTLFMLNFLPNQQMPAHNHPGYELYLHVTKGSGTFTIDGNDAEVEKNDVVHVAGDEQLSFRNTGENPVSIYVTMSRVKE</sequence>
<gene>
    <name evidence="2" type="ORF">CIL03_13120</name>
</gene>
<dbReference type="Gene3D" id="2.60.120.10">
    <property type="entry name" value="Jelly Rolls"/>
    <property type="match status" value="1"/>
</dbReference>
<protein>
    <submittedName>
        <fullName evidence="2">Cupin</fullName>
    </submittedName>
</protein>
<dbReference type="AlphaFoldDB" id="A0A265N9D4"/>
<proteinExistence type="predicted"/>
<evidence type="ECO:0000313" key="2">
    <source>
        <dbReference type="EMBL" id="OZU88069.1"/>
    </source>
</evidence>
<dbReference type="Proteomes" id="UP000216498">
    <property type="component" value="Unassembled WGS sequence"/>
</dbReference>
<accession>A0A265N9D4</accession>
<dbReference type="RefSeq" id="WP_094886326.1">
    <property type="nucleotide sequence ID" value="NZ_NPMS01000006.1"/>
</dbReference>
<name>A0A265N9D4_9BACI</name>
<dbReference type="Pfam" id="PF07883">
    <property type="entry name" value="Cupin_2"/>
    <property type="match status" value="1"/>
</dbReference>
<dbReference type="InterPro" id="IPR014710">
    <property type="entry name" value="RmlC-like_jellyroll"/>
</dbReference>
<feature type="domain" description="Cupin type-2" evidence="1">
    <location>
        <begin position="33"/>
        <end position="99"/>
    </location>
</feature>
<evidence type="ECO:0000259" key="1">
    <source>
        <dbReference type="Pfam" id="PF07883"/>
    </source>
</evidence>
<keyword evidence="3" id="KW-1185">Reference proteome</keyword>
<dbReference type="InterPro" id="IPR011051">
    <property type="entry name" value="RmlC_Cupin_sf"/>
</dbReference>
<comment type="caution">
    <text evidence="2">The sequence shown here is derived from an EMBL/GenBank/DDBJ whole genome shotgun (WGS) entry which is preliminary data.</text>
</comment>
<dbReference type="InterPro" id="IPR013096">
    <property type="entry name" value="Cupin_2"/>
</dbReference>
<reference evidence="2 3" key="1">
    <citation type="submission" date="2017-08" db="EMBL/GenBank/DDBJ databases">
        <title>Virgibacillus indicus sp. nov. and Virgibacillus profoundi sp. nov, two moderately halophilic bacteria isolated from marine sediment by using the Microfluidic Streak Plate.</title>
        <authorList>
            <person name="Xu B."/>
            <person name="Hu B."/>
            <person name="Wang J."/>
            <person name="Zhu Y."/>
            <person name="Huang L."/>
            <person name="Du W."/>
            <person name="Huang Y."/>
        </authorList>
    </citation>
    <scope>NUCLEOTIDE SEQUENCE [LARGE SCALE GENOMIC DNA]</scope>
    <source>
        <strain evidence="2 3">IO3-P2-C2</strain>
    </source>
</reference>
<dbReference type="OrthoDB" id="6311549at2"/>
<dbReference type="EMBL" id="NPMS01000006">
    <property type="protein sequence ID" value="OZU88069.1"/>
    <property type="molecule type" value="Genomic_DNA"/>
</dbReference>
<dbReference type="SUPFAM" id="SSF51182">
    <property type="entry name" value="RmlC-like cupins"/>
    <property type="match status" value="1"/>
</dbReference>